<evidence type="ECO:0000256" key="9">
    <source>
        <dbReference type="ARBA" id="ARBA00023004"/>
    </source>
</evidence>
<comment type="function">
    <text evidence="2 11">Catalyzes the production of nitric oxide.</text>
</comment>
<dbReference type="InterPro" id="IPR004030">
    <property type="entry name" value="NOS_N"/>
</dbReference>
<dbReference type="InterPro" id="IPR044943">
    <property type="entry name" value="NOS_dom_1"/>
</dbReference>
<evidence type="ECO:0000313" key="15">
    <source>
        <dbReference type="Proteomes" id="UP000626244"/>
    </source>
</evidence>
<evidence type="ECO:0000256" key="7">
    <source>
        <dbReference type="ARBA" id="ARBA00022723"/>
    </source>
</evidence>
<reference evidence="15" key="1">
    <citation type="journal article" date="2019" name="Int. J. Syst. Evol. Microbiol.">
        <title>The Global Catalogue of Microorganisms (GCM) 10K type strain sequencing project: providing services to taxonomists for standard genome sequencing and annotation.</title>
        <authorList>
            <consortium name="The Broad Institute Genomics Platform"/>
            <consortium name="The Broad Institute Genome Sequencing Center for Infectious Disease"/>
            <person name="Wu L."/>
            <person name="Ma J."/>
        </authorList>
    </citation>
    <scope>NUCLEOTIDE SEQUENCE [LARGE SCALE GENOMIC DNA]</scope>
    <source>
        <strain evidence="15">CGMCC 1.14993</strain>
    </source>
</reference>
<dbReference type="Gene3D" id="3.90.440.10">
    <property type="entry name" value="Nitric Oxide Synthase,Heme Domain,Chain A domain 2"/>
    <property type="match status" value="1"/>
</dbReference>
<dbReference type="InterPro" id="IPR017142">
    <property type="entry name" value="Nitric_oxide_synthase_Oase-su"/>
</dbReference>
<comment type="similarity">
    <text evidence="3 11">Belongs to the NOS family. Bacterial NOS oxygenase subfamily.</text>
</comment>
<evidence type="ECO:0000256" key="2">
    <source>
        <dbReference type="ARBA" id="ARBA00002642"/>
    </source>
</evidence>
<proteinExistence type="inferred from homology"/>
<keyword evidence="7 11" id="KW-0479">Metal-binding</keyword>
<name>A0A8J3AI74_9BACI</name>
<feature type="binding site" description="axial binding residue" evidence="12">
    <location>
        <position position="66"/>
    </location>
    <ligand>
        <name>heme</name>
        <dbReference type="ChEBI" id="CHEBI:30413"/>
    </ligand>
    <ligandPart>
        <name>Fe</name>
        <dbReference type="ChEBI" id="CHEBI:18248"/>
    </ligandPart>
</feature>
<dbReference type="EMBL" id="BMHB01000001">
    <property type="protein sequence ID" value="GGI10271.1"/>
    <property type="molecule type" value="Genomic_DNA"/>
</dbReference>
<keyword evidence="6 11" id="KW-0349">Heme</keyword>
<dbReference type="Pfam" id="PF02898">
    <property type="entry name" value="NO_synthase"/>
    <property type="match status" value="1"/>
</dbReference>
<dbReference type="Proteomes" id="UP000626244">
    <property type="component" value="Unassembled WGS sequence"/>
</dbReference>
<dbReference type="GO" id="GO:0020037">
    <property type="term" value="F:heme binding"/>
    <property type="evidence" value="ECO:0007669"/>
    <property type="project" value="InterPro"/>
</dbReference>
<evidence type="ECO:0000256" key="3">
    <source>
        <dbReference type="ARBA" id="ARBA00005411"/>
    </source>
</evidence>
<evidence type="ECO:0000313" key="14">
    <source>
        <dbReference type="EMBL" id="GGI10271.1"/>
    </source>
</evidence>
<comment type="cofactor">
    <cofactor evidence="1 11 12">
        <name>heme</name>
        <dbReference type="ChEBI" id="CHEBI:30413"/>
    </cofactor>
</comment>
<dbReference type="PANTHER" id="PTHR43410">
    <property type="entry name" value="NITRIC OXIDE SYNTHASE OXYGENASE"/>
    <property type="match status" value="1"/>
</dbReference>
<evidence type="ECO:0000256" key="6">
    <source>
        <dbReference type="ARBA" id="ARBA00022617"/>
    </source>
</evidence>
<feature type="domain" description="Nitric oxide synthase (NOS)" evidence="13">
    <location>
        <begin position="65"/>
        <end position="72"/>
    </location>
</feature>
<comment type="subunit">
    <text evidence="11">Homodimer.</text>
</comment>
<dbReference type="InterPro" id="IPR044940">
    <property type="entry name" value="NOS_dom_2"/>
</dbReference>
<gene>
    <name evidence="14" type="ORF">GCM10007380_01950</name>
</gene>
<protein>
    <recommendedName>
        <fullName evidence="5 11">Nitric oxide synthase oxygenase</fullName>
        <ecNumber evidence="4 11">1.14.14.47</ecNumber>
    </recommendedName>
</protein>
<sequence length="360" mass="41729">MITTTVLYKEAKSFITQCYEELNIADRIEVRLKEIEIEIKSTGYYTHTYEEIEHGAKLAWRNSNRCIGRLFWDKLRVLDARHINDDEGVQQEIIHHIHYATNAGKILPTITIFKPNLGENNNIQIHNHQLLRYAGYETDQGIIGDPISIPFTKECESLGWEGKKTNYDMLPIVYSIDGQEKKWFSVPREVILEVPIEHPEFDFSPLQAKWYAVPMISDMRLEIGGITYSAAPFNGWYMGTEIGARNFADEFRYNMLPQVADLIGLDTKRNSTLWKDRALVELNIAVLYSFKKNGVSIVDHHSAAQQFQQFEKQESACKRELTGNWGWLIPPMSPATTHIFHNRYENKIIKPNFFPNNKTN</sequence>
<organism evidence="14 15">
    <name type="scientific">Gottfriedia solisilvae</name>
    <dbReference type="NCBI Taxonomy" id="1516104"/>
    <lineage>
        <taxon>Bacteria</taxon>
        <taxon>Bacillati</taxon>
        <taxon>Bacillota</taxon>
        <taxon>Bacilli</taxon>
        <taxon>Bacillales</taxon>
        <taxon>Bacillaceae</taxon>
        <taxon>Gottfriedia</taxon>
    </lineage>
</organism>
<dbReference type="PIRSF" id="PIRSF037219">
    <property type="entry name" value="NOS_oxygenase"/>
    <property type="match status" value="1"/>
</dbReference>
<dbReference type="GO" id="GO:0046872">
    <property type="term" value="F:metal ion binding"/>
    <property type="evidence" value="ECO:0007669"/>
    <property type="project" value="UniProtKB-KW"/>
</dbReference>
<dbReference type="GO" id="GO:0006809">
    <property type="term" value="P:nitric oxide biosynthetic process"/>
    <property type="evidence" value="ECO:0007669"/>
    <property type="project" value="InterPro"/>
</dbReference>
<keyword evidence="15" id="KW-1185">Reference proteome</keyword>
<evidence type="ECO:0000256" key="10">
    <source>
        <dbReference type="ARBA" id="ARBA00048713"/>
    </source>
</evidence>
<dbReference type="InterPro" id="IPR050607">
    <property type="entry name" value="NOS"/>
</dbReference>
<evidence type="ECO:0000256" key="8">
    <source>
        <dbReference type="ARBA" id="ARBA00023002"/>
    </source>
</evidence>
<dbReference type="Gene3D" id="3.90.340.10">
    <property type="entry name" value="Nitric Oxide Synthase, Chain A, domain 1"/>
    <property type="match status" value="1"/>
</dbReference>
<keyword evidence="9 11" id="KW-0408">Iron</keyword>
<dbReference type="EC" id="1.14.14.47" evidence="4 11"/>
<dbReference type="OrthoDB" id="3398374at2"/>
<evidence type="ECO:0000256" key="4">
    <source>
        <dbReference type="ARBA" id="ARBA00012735"/>
    </source>
</evidence>
<dbReference type="GO" id="GO:0004517">
    <property type="term" value="F:nitric-oxide synthase activity"/>
    <property type="evidence" value="ECO:0007669"/>
    <property type="project" value="InterPro"/>
</dbReference>
<evidence type="ECO:0000256" key="12">
    <source>
        <dbReference type="PIRSR" id="PIRSR037219-1"/>
    </source>
</evidence>
<dbReference type="PANTHER" id="PTHR43410:SF1">
    <property type="entry name" value="NITRIC OXIDE SYNTHASE"/>
    <property type="match status" value="1"/>
</dbReference>
<dbReference type="PROSITE" id="PS60001">
    <property type="entry name" value="NOS"/>
    <property type="match status" value="1"/>
</dbReference>
<dbReference type="InterPro" id="IPR036119">
    <property type="entry name" value="NOS_N_sf"/>
</dbReference>
<comment type="catalytic activity">
    <reaction evidence="10">
        <text>3 reduced [flavodoxin] + 2 L-arginine + 4 O2 = 3 oxidized [flavodoxin] + 2 L-citrulline + 2 nitric oxide + 4 H2O + 5 H(+)</text>
        <dbReference type="Rhea" id="RHEA:52324"/>
        <dbReference type="Rhea" id="RHEA-COMP:10622"/>
        <dbReference type="Rhea" id="RHEA-COMP:10623"/>
        <dbReference type="ChEBI" id="CHEBI:15377"/>
        <dbReference type="ChEBI" id="CHEBI:15378"/>
        <dbReference type="ChEBI" id="CHEBI:15379"/>
        <dbReference type="ChEBI" id="CHEBI:16480"/>
        <dbReference type="ChEBI" id="CHEBI:32682"/>
        <dbReference type="ChEBI" id="CHEBI:57618"/>
        <dbReference type="ChEBI" id="CHEBI:57743"/>
        <dbReference type="ChEBI" id="CHEBI:58210"/>
        <dbReference type="EC" id="1.14.14.47"/>
    </reaction>
</comment>
<dbReference type="Gene3D" id="3.90.1230.10">
    <property type="entry name" value="Nitric Oxide Synthase, Chain A, domain 3"/>
    <property type="match status" value="1"/>
</dbReference>
<comment type="caution">
    <text evidence="14">The sequence shown here is derived from an EMBL/GenBank/DDBJ whole genome shotgun (WGS) entry which is preliminary data.</text>
</comment>
<evidence type="ECO:0000256" key="1">
    <source>
        <dbReference type="ARBA" id="ARBA00001971"/>
    </source>
</evidence>
<accession>A0A8J3AI74</accession>
<evidence type="ECO:0000259" key="13">
    <source>
        <dbReference type="PROSITE" id="PS60001"/>
    </source>
</evidence>
<comment type="miscellaneous">
    <text evidence="11">This protein is similar to the oxygenase domain of eukaryotic nitric oxide synthases but lacks the reductase domain which, in eukaryotes, is responsible for transfer of electrons to the ferric heme during nitric oxide synthesis.</text>
</comment>
<dbReference type="RefSeq" id="WP_088002950.1">
    <property type="nucleotide sequence ID" value="NZ_BMHB01000001.1"/>
</dbReference>
<evidence type="ECO:0000256" key="5">
    <source>
        <dbReference type="ARBA" id="ARBA00018859"/>
    </source>
</evidence>
<evidence type="ECO:0000256" key="11">
    <source>
        <dbReference type="PIRNR" id="PIRNR037219"/>
    </source>
</evidence>
<keyword evidence="8 11" id="KW-0560">Oxidoreductase</keyword>
<dbReference type="AlphaFoldDB" id="A0A8J3AI74"/>
<dbReference type="SUPFAM" id="SSF56512">
    <property type="entry name" value="Nitric oxide (NO) synthase oxygenase domain"/>
    <property type="match status" value="1"/>
</dbReference>
<dbReference type="InterPro" id="IPR044944">
    <property type="entry name" value="NOS_dom_3"/>
</dbReference>